<evidence type="ECO:0000256" key="7">
    <source>
        <dbReference type="SAM" id="MobiDB-lite"/>
    </source>
</evidence>
<organism evidence="9">
    <name type="scientific">Tetraodon nigroviridis</name>
    <name type="common">Spotted green pufferfish</name>
    <name type="synonym">Chelonodon nigroviridis</name>
    <dbReference type="NCBI Taxonomy" id="99883"/>
    <lineage>
        <taxon>Eukaryota</taxon>
        <taxon>Metazoa</taxon>
        <taxon>Chordata</taxon>
        <taxon>Craniata</taxon>
        <taxon>Vertebrata</taxon>
        <taxon>Euteleostomi</taxon>
        <taxon>Actinopterygii</taxon>
        <taxon>Neopterygii</taxon>
        <taxon>Teleostei</taxon>
        <taxon>Neoteleostei</taxon>
        <taxon>Acanthomorphata</taxon>
        <taxon>Eupercaria</taxon>
        <taxon>Tetraodontiformes</taxon>
        <taxon>Tetradontoidea</taxon>
        <taxon>Tetraodontidae</taxon>
        <taxon>Tetraodon</taxon>
    </lineage>
</organism>
<dbReference type="Pfam" id="PF12874">
    <property type="entry name" value="zf-met"/>
    <property type="match status" value="3"/>
</dbReference>
<dbReference type="InterPro" id="IPR051868">
    <property type="entry name" value="ZN346_ZMAT4"/>
</dbReference>
<dbReference type="GO" id="GO:0003676">
    <property type="term" value="F:nucleic acid binding"/>
    <property type="evidence" value="ECO:0007669"/>
    <property type="project" value="InterPro"/>
</dbReference>
<keyword evidence="3" id="KW-0677">Repeat</keyword>
<reference evidence="9" key="1">
    <citation type="journal article" date="2004" name="Nature">
        <title>Genome duplication in the teleost fish Tetraodon nigroviridis reveals the early vertebrate proto-karyotype.</title>
        <authorList>
            <person name="Jaillon O."/>
            <person name="Aury J.-M."/>
            <person name="Brunet F."/>
            <person name="Petit J.-L."/>
            <person name="Stange-Thomann N."/>
            <person name="Mauceli E."/>
            <person name="Bouneau L."/>
            <person name="Fischer C."/>
            <person name="Ozouf-Costaz C."/>
            <person name="Bernot A."/>
            <person name="Nicaud S."/>
            <person name="Jaffe D."/>
            <person name="Fisher S."/>
            <person name="Lutfalla G."/>
            <person name="Dossat C."/>
            <person name="Segurens B."/>
            <person name="Dasilva C."/>
            <person name="Salanoubat M."/>
            <person name="Levy M."/>
            <person name="Boudet N."/>
            <person name="Castellano S."/>
            <person name="Anthouard V."/>
            <person name="Jubin C."/>
            <person name="Castelli V."/>
            <person name="Katinka M."/>
            <person name="Vacherie B."/>
            <person name="Biemont C."/>
            <person name="Skalli Z."/>
            <person name="Cattolico L."/>
            <person name="Poulain J."/>
            <person name="De Berardinis V."/>
            <person name="Cruaud C."/>
            <person name="Duprat S."/>
            <person name="Brottier P."/>
            <person name="Coutanceau J.-P."/>
            <person name="Gouzy J."/>
            <person name="Parra G."/>
            <person name="Lardier G."/>
            <person name="Chapple C."/>
            <person name="McKernan K.J."/>
            <person name="McEwan P."/>
            <person name="Bosak S."/>
            <person name="Kellis M."/>
            <person name="Volff J.-N."/>
            <person name="Guigo R."/>
            <person name="Zody M.C."/>
            <person name="Mesirov J."/>
            <person name="Lindblad-Toh K."/>
            <person name="Birren B."/>
            <person name="Nusbaum C."/>
            <person name="Kahn D."/>
            <person name="Robinson-Rechavi M."/>
            <person name="Laudet V."/>
            <person name="Schachter V."/>
            <person name="Quetier F."/>
            <person name="Saurin W."/>
            <person name="Scarpelli C."/>
            <person name="Wincker P."/>
            <person name="Lander E.S."/>
            <person name="Weissenbach J."/>
            <person name="Roest Crollius H."/>
        </authorList>
    </citation>
    <scope>NUCLEOTIDE SEQUENCE [LARGE SCALE GENOMIC DNA]</scope>
</reference>
<evidence type="ECO:0000256" key="3">
    <source>
        <dbReference type="ARBA" id="ARBA00022737"/>
    </source>
</evidence>
<reference evidence="9" key="2">
    <citation type="submission" date="2004-02" db="EMBL/GenBank/DDBJ databases">
        <authorList>
            <consortium name="Genoscope"/>
            <consortium name="Whitehead Institute Centre for Genome Research"/>
        </authorList>
    </citation>
    <scope>NUCLEOTIDE SEQUENCE</scope>
</reference>
<dbReference type="KEGG" id="tng:GSTEN00016511G001"/>
<dbReference type="SUPFAM" id="SSF57667">
    <property type="entry name" value="beta-beta-alpha zinc fingers"/>
    <property type="match status" value="3"/>
</dbReference>
<dbReference type="AlphaFoldDB" id="Q4SKX5"/>
<sequence>MKSADVVDGGLFTESYCYICNAQLISESQRTAHYEVKREKKSKESLFLVLICLSSLFLSPCVRVSAPSPLQDCAETEVDRNKCCTLCNMFFTSAIVAQSHYQGKTHAKRVRLVLGEPPNLSAVASLTSAGTRAARTHSGKNITSAPACRHHSWERRHCGVERETTRDSPQAPAPTDSSACPPTSPALPLPVAVVGGNGGREAGKYCCLCGAWFNNPLMAQQHYEGKKHRRNAARARLLEQLAGSLDATESTGLRSSYSCSICNVVLNSIEQYHAHLQGSKHQ</sequence>
<evidence type="ECO:0000256" key="4">
    <source>
        <dbReference type="ARBA" id="ARBA00022771"/>
    </source>
</evidence>
<evidence type="ECO:0000313" key="9">
    <source>
        <dbReference type="EMBL" id="CAF98707.1"/>
    </source>
</evidence>
<keyword evidence="6" id="KW-0539">Nucleus</keyword>
<evidence type="ECO:0000256" key="2">
    <source>
        <dbReference type="ARBA" id="ARBA00022723"/>
    </source>
</evidence>
<dbReference type="GO" id="GO:0005634">
    <property type="term" value="C:nucleus"/>
    <property type="evidence" value="ECO:0007669"/>
    <property type="project" value="UniProtKB-SubCell"/>
</dbReference>
<gene>
    <name evidence="9" type="ORF">GSTENG00016511001</name>
</gene>
<keyword evidence="4" id="KW-0863">Zinc-finger</keyword>
<proteinExistence type="predicted"/>
<comment type="subcellular location">
    <subcellularLocation>
        <location evidence="1">Nucleus</location>
    </subcellularLocation>
</comment>
<protein>
    <submittedName>
        <fullName evidence="9">(spotted green pufferfish) hypothetical protein</fullName>
    </submittedName>
</protein>
<dbReference type="GO" id="GO:0008270">
    <property type="term" value="F:zinc ion binding"/>
    <property type="evidence" value="ECO:0007669"/>
    <property type="project" value="UniProtKB-KW"/>
</dbReference>
<feature type="domain" description="C2H2-type" evidence="8">
    <location>
        <begin position="259"/>
        <end position="281"/>
    </location>
</feature>
<dbReference type="InterPro" id="IPR022755">
    <property type="entry name" value="Znf_C2H2_jaz"/>
</dbReference>
<dbReference type="SMART" id="SM00355">
    <property type="entry name" value="ZnF_C2H2"/>
    <property type="match status" value="3"/>
</dbReference>
<feature type="non-terminal residue" evidence="9">
    <location>
        <position position="1"/>
    </location>
</feature>
<dbReference type="Gene3D" id="3.30.160.60">
    <property type="entry name" value="Classic Zinc Finger"/>
    <property type="match status" value="4"/>
</dbReference>
<dbReference type="PANTHER" id="PTHR46144">
    <property type="entry name" value="ZINC FINGER PROTEIN 385B-LIKE"/>
    <property type="match status" value="1"/>
</dbReference>
<dbReference type="SMART" id="SM00451">
    <property type="entry name" value="ZnF_U1"/>
    <property type="match status" value="4"/>
</dbReference>
<evidence type="ECO:0000256" key="5">
    <source>
        <dbReference type="ARBA" id="ARBA00022833"/>
    </source>
</evidence>
<evidence type="ECO:0000259" key="8">
    <source>
        <dbReference type="PROSITE" id="PS00028"/>
    </source>
</evidence>
<dbReference type="InterPro" id="IPR003604">
    <property type="entry name" value="Matrin/U1-like-C_Znf_C2H2"/>
</dbReference>
<evidence type="ECO:0000256" key="6">
    <source>
        <dbReference type="ARBA" id="ARBA00023242"/>
    </source>
</evidence>
<dbReference type="PANTHER" id="PTHR46144:SF2">
    <property type="entry name" value="ZINC FINGER MATRIN-TYPE PROTEIN 4"/>
    <property type="match status" value="1"/>
</dbReference>
<accession>Q4SKX5</accession>
<dbReference type="OrthoDB" id="1925236at2759"/>
<keyword evidence="2" id="KW-0479">Metal-binding</keyword>
<dbReference type="PROSITE" id="PS00028">
    <property type="entry name" value="ZINC_FINGER_C2H2_1"/>
    <property type="match status" value="1"/>
</dbReference>
<evidence type="ECO:0000256" key="1">
    <source>
        <dbReference type="ARBA" id="ARBA00004123"/>
    </source>
</evidence>
<dbReference type="InterPro" id="IPR013087">
    <property type="entry name" value="Znf_C2H2_type"/>
</dbReference>
<dbReference type="EMBL" id="CAAE01014563">
    <property type="protein sequence ID" value="CAF98707.1"/>
    <property type="molecule type" value="Genomic_DNA"/>
</dbReference>
<feature type="region of interest" description="Disordered" evidence="7">
    <location>
        <begin position="158"/>
        <end position="183"/>
    </location>
</feature>
<dbReference type="InterPro" id="IPR036236">
    <property type="entry name" value="Znf_C2H2_sf"/>
</dbReference>
<keyword evidence="5" id="KW-0862">Zinc</keyword>
<comment type="caution">
    <text evidence="9">The sequence shown here is derived from an EMBL/GenBank/DDBJ whole genome shotgun (WGS) entry which is preliminary data.</text>
</comment>
<name>Q4SKX5_TETNG</name>
<dbReference type="Pfam" id="PF12171">
    <property type="entry name" value="zf-C2H2_jaz"/>
    <property type="match status" value="1"/>
</dbReference>